<accession>A0A6M4IRK0</accession>
<dbReference type="AlphaFoldDB" id="A0A6M4IRK0"/>
<dbReference type="KEGG" id="ggr:HKW67_18645"/>
<protein>
    <recommendedName>
        <fullName evidence="4">Methanethiol oxidase</fullName>
    </recommendedName>
</protein>
<keyword evidence="3" id="KW-1185">Reference proteome</keyword>
<dbReference type="EMBL" id="CP053085">
    <property type="protein sequence ID" value="QJR37383.1"/>
    <property type="molecule type" value="Genomic_DNA"/>
</dbReference>
<evidence type="ECO:0000313" key="3">
    <source>
        <dbReference type="Proteomes" id="UP000500938"/>
    </source>
</evidence>
<gene>
    <name evidence="2" type="ORF">HKW67_18645</name>
</gene>
<dbReference type="SUPFAM" id="SSF50969">
    <property type="entry name" value="YVTN repeat-like/Quinoprotein amine dehydrogenase"/>
    <property type="match status" value="1"/>
</dbReference>
<dbReference type="InterPro" id="IPR011044">
    <property type="entry name" value="Quino_amine_DH_bsu"/>
</dbReference>
<dbReference type="Proteomes" id="UP000500938">
    <property type="component" value="Chromosome"/>
</dbReference>
<proteinExistence type="predicted"/>
<evidence type="ECO:0000313" key="2">
    <source>
        <dbReference type="EMBL" id="QJR37383.1"/>
    </source>
</evidence>
<evidence type="ECO:0008006" key="4">
    <source>
        <dbReference type="Google" id="ProtNLM"/>
    </source>
</evidence>
<name>A0A6M4IRK0_9BACT</name>
<evidence type="ECO:0000256" key="1">
    <source>
        <dbReference type="SAM" id="MobiDB-lite"/>
    </source>
</evidence>
<organism evidence="2 3">
    <name type="scientific">Gemmatimonas groenlandica</name>
    <dbReference type="NCBI Taxonomy" id="2732249"/>
    <lineage>
        <taxon>Bacteria</taxon>
        <taxon>Pseudomonadati</taxon>
        <taxon>Gemmatimonadota</taxon>
        <taxon>Gemmatimonadia</taxon>
        <taxon>Gemmatimonadales</taxon>
        <taxon>Gemmatimonadaceae</taxon>
        <taxon>Gemmatimonas</taxon>
    </lineage>
</organism>
<reference evidence="2 3" key="1">
    <citation type="submission" date="2020-05" db="EMBL/GenBank/DDBJ databases">
        <title>Complete genome sequence of Gemmatimonas greenlandica TET16.</title>
        <authorList>
            <person name="Zeng Y."/>
        </authorList>
    </citation>
    <scope>NUCLEOTIDE SEQUENCE [LARGE SCALE GENOMIC DNA]</scope>
    <source>
        <strain evidence="2 3">TET16</strain>
    </source>
</reference>
<feature type="region of interest" description="Disordered" evidence="1">
    <location>
        <begin position="398"/>
        <end position="421"/>
    </location>
</feature>
<sequence>MLETSRWVLLAVFAGTMALVALSDAVQPRPQPARPASFLYVWTGDADTTSSDFLAVIDVRRGSATYAQVISTVPVGAKGTGPHHTEHQVERDGILFANGFGAGRTFRFDVNQAANPKLLGSFTTVGEYSFPHSFVQLTGGHLLGTFQGHGTNNTPPGGLVELDRQGRLVRETSARSTGFDTLDMRPYSLAVLPAIDRVVSTSTDMLADHGAHLQVWRLSDLALLHTIPLPKTAGGDGHQHEGAPTGKYNEQHHLFPGEPRPLADGKTVLLATFTCGFYRVSALDSPQPRVEFVKAFGGLDCAVPVLVGNTWVQTIPDEHAVVSLDVSDAMHPRELSRANFDSTFKPHWMALDAPSGRLVVNDGESQLQLVTMNAATGALAIDSTFRDRGARQPGVRFDRATWPHGATGPAKAHGSVFSWGR</sequence>
<dbReference type="RefSeq" id="WP_171226818.1">
    <property type="nucleotide sequence ID" value="NZ_CP053085.1"/>
</dbReference>